<dbReference type="AlphaFoldDB" id="A0A0F9J2G3"/>
<comment type="caution">
    <text evidence="1">The sequence shown here is derived from an EMBL/GenBank/DDBJ whole genome shotgun (WGS) entry which is preliminary data.</text>
</comment>
<reference evidence="1" key="1">
    <citation type="journal article" date="2015" name="Nature">
        <title>Complex archaea that bridge the gap between prokaryotes and eukaryotes.</title>
        <authorList>
            <person name="Spang A."/>
            <person name="Saw J.H."/>
            <person name="Jorgensen S.L."/>
            <person name="Zaremba-Niedzwiedzka K."/>
            <person name="Martijn J."/>
            <person name="Lind A.E."/>
            <person name="van Eijk R."/>
            <person name="Schleper C."/>
            <person name="Guy L."/>
            <person name="Ettema T.J."/>
        </authorList>
    </citation>
    <scope>NUCLEOTIDE SEQUENCE</scope>
</reference>
<name>A0A0F9J2G3_9ZZZZ</name>
<sequence>MQKKLCCEPDIIMFGSRTHNTPQENSAPPHSHCCTDASLSFKRPFVRQPRSFCTRRWGVRKTDSLLDGPSQFQTETAMARPTVPCHRQILQPEHFDSRYTPKAVMEISLQHVAGQMSLPVYWPHAHLPHATVAHDAAGRCRGIRHPRRHRPFFG</sequence>
<evidence type="ECO:0000313" key="1">
    <source>
        <dbReference type="EMBL" id="KKM63874.1"/>
    </source>
</evidence>
<protein>
    <submittedName>
        <fullName evidence="1">Uncharacterized protein</fullName>
    </submittedName>
</protein>
<dbReference type="EMBL" id="LAZR01011013">
    <property type="protein sequence ID" value="KKM63874.1"/>
    <property type="molecule type" value="Genomic_DNA"/>
</dbReference>
<proteinExistence type="predicted"/>
<accession>A0A0F9J2G3</accession>
<gene>
    <name evidence="1" type="ORF">LCGC14_1507060</name>
</gene>
<organism evidence="1">
    <name type="scientific">marine sediment metagenome</name>
    <dbReference type="NCBI Taxonomy" id="412755"/>
    <lineage>
        <taxon>unclassified sequences</taxon>
        <taxon>metagenomes</taxon>
        <taxon>ecological metagenomes</taxon>
    </lineage>
</organism>